<gene>
    <name evidence="6" type="ORF">F8C67_11460</name>
</gene>
<dbReference type="Proteomes" id="UP000468650">
    <property type="component" value="Unassembled WGS sequence"/>
</dbReference>
<evidence type="ECO:0000256" key="1">
    <source>
        <dbReference type="ARBA" id="ARBA00007074"/>
    </source>
</evidence>
<proteinExistence type="inferred from homology"/>
<evidence type="ECO:0000256" key="2">
    <source>
        <dbReference type="ARBA" id="ARBA00022670"/>
    </source>
</evidence>
<dbReference type="PROSITE" id="PS51935">
    <property type="entry name" value="NLPC_P60"/>
    <property type="match status" value="1"/>
</dbReference>
<evidence type="ECO:0000313" key="6">
    <source>
        <dbReference type="EMBL" id="KAB2807651.1"/>
    </source>
</evidence>
<keyword evidence="4" id="KW-0788">Thiol protease</keyword>
<sequence>MEYGICPLSIVPMRAEPSDLSEMVNQMLFGEVFKIVDQRKKWYRIRLAHDDYEGWIDRKQAHLIKKEEYVELSKAKLPVSAAPVDMLQSPNPTGHLTIVQGSYLPGLHSGDKVAFDNVTFEAPEVILKESGTKADLVEWAYSYLNAPYLWGGRSPMGIDCSGFTQLVYRMIGEAIPRDASDQAKIGDALSFIEEAEPGDLAFFDNNEGSIIHVGILLEDNYIIHASGKVRLDRLDQSGIYNAEERTHTHRLRVIKSLL</sequence>
<dbReference type="Pfam" id="PF18348">
    <property type="entry name" value="SH3_16"/>
    <property type="match status" value="1"/>
</dbReference>
<dbReference type="Gene3D" id="2.30.30.40">
    <property type="entry name" value="SH3 Domains"/>
    <property type="match status" value="1"/>
</dbReference>
<keyword evidence="2" id="KW-0645">Protease</keyword>
<dbReference type="Gene3D" id="3.90.1720.10">
    <property type="entry name" value="endopeptidase domain like (from Nostoc punctiforme)"/>
    <property type="match status" value="1"/>
</dbReference>
<dbReference type="Pfam" id="PF00877">
    <property type="entry name" value="NLPC_P60"/>
    <property type="match status" value="1"/>
</dbReference>
<keyword evidence="7" id="KW-1185">Reference proteome</keyword>
<evidence type="ECO:0000256" key="4">
    <source>
        <dbReference type="ARBA" id="ARBA00022807"/>
    </source>
</evidence>
<evidence type="ECO:0000313" key="7">
    <source>
        <dbReference type="Proteomes" id="UP000468650"/>
    </source>
</evidence>
<comment type="caution">
    <text evidence="6">The sequence shown here is derived from an EMBL/GenBank/DDBJ whole genome shotgun (WGS) entry which is preliminary data.</text>
</comment>
<dbReference type="EMBL" id="WBVO01000010">
    <property type="protein sequence ID" value="KAB2807651.1"/>
    <property type="molecule type" value="Genomic_DNA"/>
</dbReference>
<reference evidence="6 7" key="1">
    <citation type="submission" date="2019-09" db="EMBL/GenBank/DDBJ databases">
        <title>Genomes of family Cryomorphaceae.</title>
        <authorList>
            <person name="Bowman J.P."/>
        </authorList>
    </citation>
    <scope>NUCLEOTIDE SEQUENCE [LARGE SCALE GENOMIC DNA]</scope>
    <source>
        <strain evidence="6 7">LMG 25704</strain>
    </source>
</reference>
<dbReference type="RefSeq" id="WP_151667994.1">
    <property type="nucleotide sequence ID" value="NZ_WBVO01000010.1"/>
</dbReference>
<dbReference type="InterPro" id="IPR041382">
    <property type="entry name" value="SH3_16"/>
</dbReference>
<dbReference type="PANTHER" id="PTHR47053:SF1">
    <property type="entry name" value="MUREIN DD-ENDOPEPTIDASE MEPH-RELATED"/>
    <property type="match status" value="1"/>
</dbReference>
<accession>A0A6N6RDU1</accession>
<name>A0A6N6RDU1_9FLAO</name>
<dbReference type="SUPFAM" id="SSF54001">
    <property type="entry name" value="Cysteine proteinases"/>
    <property type="match status" value="1"/>
</dbReference>
<dbReference type="OrthoDB" id="9813368at2"/>
<dbReference type="AlphaFoldDB" id="A0A6N6RDU1"/>
<dbReference type="InterPro" id="IPR051202">
    <property type="entry name" value="Peptidase_C40"/>
</dbReference>
<evidence type="ECO:0000256" key="3">
    <source>
        <dbReference type="ARBA" id="ARBA00022801"/>
    </source>
</evidence>
<dbReference type="GO" id="GO:0006508">
    <property type="term" value="P:proteolysis"/>
    <property type="evidence" value="ECO:0007669"/>
    <property type="project" value="UniProtKB-KW"/>
</dbReference>
<comment type="similarity">
    <text evidence="1">Belongs to the peptidase C40 family.</text>
</comment>
<dbReference type="PANTHER" id="PTHR47053">
    <property type="entry name" value="MUREIN DD-ENDOPEPTIDASE MEPH-RELATED"/>
    <property type="match status" value="1"/>
</dbReference>
<dbReference type="InterPro" id="IPR000064">
    <property type="entry name" value="NLP_P60_dom"/>
</dbReference>
<protein>
    <submittedName>
        <fullName evidence="6">NlpC/P60 family protein</fullName>
    </submittedName>
</protein>
<organism evidence="6 7">
    <name type="scientific">Phaeocystidibacter luteus</name>
    <dbReference type="NCBI Taxonomy" id="911197"/>
    <lineage>
        <taxon>Bacteria</taxon>
        <taxon>Pseudomonadati</taxon>
        <taxon>Bacteroidota</taxon>
        <taxon>Flavobacteriia</taxon>
        <taxon>Flavobacteriales</taxon>
        <taxon>Phaeocystidibacteraceae</taxon>
        <taxon>Phaeocystidibacter</taxon>
    </lineage>
</organism>
<feature type="domain" description="NlpC/P60" evidence="5">
    <location>
        <begin position="130"/>
        <end position="252"/>
    </location>
</feature>
<dbReference type="GO" id="GO:0008234">
    <property type="term" value="F:cysteine-type peptidase activity"/>
    <property type="evidence" value="ECO:0007669"/>
    <property type="project" value="UniProtKB-KW"/>
</dbReference>
<evidence type="ECO:0000259" key="5">
    <source>
        <dbReference type="PROSITE" id="PS51935"/>
    </source>
</evidence>
<dbReference type="InterPro" id="IPR038765">
    <property type="entry name" value="Papain-like_cys_pep_sf"/>
</dbReference>
<keyword evidence="3" id="KW-0378">Hydrolase</keyword>